<name>A0A1B4XWY0_9CAUD</name>
<proteinExistence type="predicted"/>
<dbReference type="Proteomes" id="UP000224877">
    <property type="component" value="Segment"/>
</dbReference>
<organism evidence="2 3">
    <name type="scientific">Tenacibaculum phage pT24</name>
    <dbReference type="NCBI Taxonomy" id="1880590"/>
    <lineage>
        <taxon>Viruses</taxon>
        <taxon>Duplodnaviria</taxon>
        <taxon>Heunggongvirae</taxon>
        <taxon>Uroviricota</taxon>
        <taxon>Caudoviricetes</taxon>
        <taxon>Kungbxnavirus</taxon>
        <taxon>Kungbxnavirus pT24</taxon>
    </lineage>
</organism>
<keyword evidence="3" id="KW-1185">Reference proteome</keyword>
<evidence type="ECO:0000313" key="2">
    <source>
        <dbReference type="EMBL" id="BAV39313.1"/>
    </source>
</evidence>
<sequence>MNFNWIIESLKAVKEISIKKMIILFICIYPLFTVVYFKDELSMLFKKNVSIVEVRELNKVIRLTNNLKDEYNTSFVSVWVYQPSGDEKLYKERVSYSGDYRNKFIDLEKVNLIQHPNLLNSLRNNKYIKVDKNSSFELSKLVSAYEVGVLYIIPIKNEYGLLVAEVMVAFDKELNQDKIEKLINSTELIRILM</sequence>
<accession>A0A1B4XWY0</accession>
<evidence type="ECO:0000313" key="3">
    <source>
        <dbReference type="Proteomes" id="UP000224877"/>
    </source>
</evidence>
<feature type="transmembrane region" description="Helical" evidence="1">
    <location>
        <begin position="21"/>
        <end position="37"/>
    </location>
</feature>
<keyword evidence="1" id="KW-0812">Transmembrane</keyword>
<keyword evidence="1" id="KW-0472">Membrane</keyword>
<evidence type="ECO:0000256" key="1">
    <source>
        <dbReference type="SAM" id="Phobius"/>
    </source>
</evidence>
<protein>
    <submittedName>
        <fullName evidence="2">Uncharacterized protein</fullName>
    </submittedName>
</protein>
<keyword evidence="1" id="KW-1133">Transmembrane helix</keyword>
<reference evidence="2 3" key="1">
    <citation type="submission" date="2016-07" db="EMBL/GenBank/DDBJ databases">
        <title>Characterization of three bacteriophages infecting bacteria isolated from shrimp culture pond water.</title>
        <authorList>
            <person name="Khoa H.V."/>
        </authorList>
    </citation>
    <scope>NUCLEOTIDE SEQUENCE [LARGE SCALE GENOMIC DNA]</scope>
</reference>
<gene>
    <name evidence="2" type="ORF">BPT24_188</name>
</gene>
<dbReference type="EMBL" id="LC168164">
    <property type="protein sequence ID" value="BAV39313.1"/>
    <property type="molecule type" value="Genomic_DNA"/>
</dbReference>